<reference evidence="1 2" key="1">
    <citation type="submission" date="2020-08" db="EMBL/GenBank/DDBJ databases">
        <title>Sequencing the genomes of 1000 actinobacteria strains.</title>
        <authorList>
            <person name="Klenk H.-P."/>
        </authorList>
    </citation>
    <scope>NUCLEOTIDE SEQUENCE [LARGE SCALE GENOMIC DNA]</scope>
    <source>
        <strain evidence="1 2">DSM 45784</strain>
    </source>
</reference>
<evidence type="ECO:0000313" key="1">
    <source>
        <dbReference type="EMBL" id="MBB4700609.1"/>
    </source>
</evidence>
<dbReference type="PROSITE" id="PS00092">
    <property type="entry name" value="N6_MTASE"/>
    <property type="match status" value="1"/>
</dbReference>
<proteinExistence type="predicted"/>
<dbReference type="GO" id="GO:0102559">
    <property type="term" value="F:peptide chain release factor N(5)-glutamine methyltransferase activity"/>
    <property type="evidence" value="ECO:0007669"/>
    <property type="project" value="UniProtKB-EC"/>
</dbReference>
<dbReference type="EC" id="2.1.1.297" evidence="1"/>
<dbReference type="CDD" id="cd02440">
    <property type="entry name" value="AdoMet_MTases"/>
    <property type="match status" value="1"/>
</dbReference>
<keyword evidence="1" id="KW-0489">Methyltransferase</keyword>
<dbReference type="GO" id="GO:0003676">
    <property type="term" value="F:nucleic acid binding"/>
    <property type="evidence" value="ECO:0007669"/>
    <property type="project" value="InterPro"/>
</dbReference>
<dbReference type="InterPro" id="IPR050320">
    <property type="entry name" value="N5-glutamine_MTase"/>
</dbReference>
<dbReference type="RefSeq" id="WP_184879004.1">
    <property type="nucleotide sequence ID" value="NZ_BOOV01000039.1"/>
</dbReference>
<dbReference type="AlphaFoldDB" id="A0A7W7D5Z1"/>
<organism evidence="1 2">
    <name type="scientific">Sphaerisporangium siamense</name>
    <dbReference type="NCBI Taxonomy" id="795645"/>
    <lineage>
        <taxon>Bacteria</taxon>
        <taxon>Bacillati</taxon>
        <taxon>Actinomycetota</taxon>
        <taxon>Actinomycetes</taxon>
        <taxon>Streptosporangiales</taxon>
        <taxon>Streptosporangiaceae</taxon>
        <taxon>Sphaerisporangium</taxon>
    </lineage>
</organism>
<dbReference type="PANTHER" id="PTHR18895:SF74">
    <property type="entry name" value="MTRF1L RELEASE FACTOR GLUTAMINE METHYLTRANSFERASE"/>
    <property type="match status" value="1"/>
</dbReference>
<dbReference type="Proteomes" id="UP000542210">
    <property type="component" value="Unassembled WGS sequence"/>
</dbReference>
<dbReference type="InterPro" id="IPR029063">
    <property type="entry name" value="SAM-dependent_MTases_sf"/>
</dbReference>
<name>A0A7W7D5Z1_9ACTN</name>
<evidence type="ECO:0000313" key="2">
    <source>
        <dbReference type="Proteomes" id="UP000542210"/>
    </source>
</evidence>
<dbReference type="Gene3D" id="3.40.50.150">
    <property type="entry name" value="Vaccinia Virus protein VP39"/>
    <property type="match status" value="1"/>
</dbReference>
<dbReference type="PANTHER" id="PTHR18895">
    <property type="entry name" value="HEMK METHYLTRANSFERASE"/>
    <property type="match status" value="1"/>
</dbReference>
<keyword evidence="2" id="KW-1185">Reference proteome</keyword>
<sequence length="307" mass="33433">MTEGTQDLVGPVAERLRAAKIGLRAGEIADWDREAALLVASASADDPARGLDRLVADRVRGVPLGYLTGAETFLGDDFEVEPGVIIPHPATELLALLAVRAVDLYAGGEARPGLLEVGVGSGAVAVSVLRRRPAVDAYGSELSAAALRLTRNNAARLLRPPYTLKLYQCYFTDELFSPFTADPPRNVQVVVSNPPYLADTDQLSEATRKSGLAHLSYSPDNDPSWFLRQVTADPEGYLAPSCSIVMECAEWYFTDHEKVLTEAGWQVELFDRQKYVSTFGASPDMRPMRPSGHRVLHAWRGEGRPLA</sequence>
<dbReference type="EMBL" id="JACHND010000001">
    <property type="protein sequence ID" value="MBB4700609.1"/>
    <property type="molecule type" value="Genomic_DNA"/>
</dbReference>
<accession>A0A7W7D5Z1</accession>
<dbReference type="SUPFAM" id="SSF53335">
    <property type="entry name" value="S-adenosyl-L-methionine-dependent methyltransferases"/>
    <property type="match status" value="1"/>
</dbReference>
<dbReference type="InterPro" id="IPR002052">
    <property type="entry name" value="DNA_methylase_N6_adenine_CS"/>
</dbReference>
<comment type="caution">
    <text evidence="1">The sequence shown here is derived from an EMBL/GenBank/DDBJ whole genome shotgun (WGS) entry which is preliminary data.</text>
</comment>
<gene>
    <name evidence="1" type="ORF">BJ982_002153</name>
</gene>
<keyword evidence="1" id="KW-0808">Transferase</keyword>
<protein>
    <submittedName>
        <fullName evidence="1">Release factor glutamine methyltransferase</fullName>
        <ecNumber evidence="1">2.1.1.297</ecNumber>
    </submittedName>
</protein>
<dbReference type="GO" id="GO:0032259">
    <property type="term" value="P:methylation"/>
    <property type="evidence" value="ECO:0007669"/>
    <property type="project" value="UniProtKB-KW"/>
</dbReference>